<dbReference type="AlphaFoldDB" id="A0AAV8ZAZ0"/>
<feature type="compositionally biased region" description="Basic and acidic residues" evidence="1">
    <location>
        <begin position="288"/>
        <end position="309"/>
    </location>
</feature>
<keyword evidence="3" id="KW-1185">Reference proteome</keyword>
<accession>A0AAV8ZAZ0</accession>
<sequence length="348" mass="39895">MGQIEKEGEEKLKNWQNRKLLELQTQYREALRELGTGHKDAAELEGEDEVLAEQREYNKGIAKHRSQVAATQIQLEKERRQMKKTIPIQQRKVARDIENTRSSLVSNIKKKKNGASGSIGKITKKRKSSADINITLQESNSESREDEDEDTEYDEEEEKSSCECTEDSQEHPWKPLDINTNLDSKCTYQEIPDVSPEPDMGRSSKIPEEITKFTENIRQETTGGCKQPPKDTRISDRIKRRDIMASQPDYCDIAAEIHPTPLVASNTRIRDAIDSRYFGKPDSGTGLKDGRYSTEDIPTKPPVKLKDTDGQQLRDTYDSQKMEYYDHPNRFSQEKVVPSSSFVEKNNH</sequence>
<feature type="region of interest" description="Disordered" evidence="1">
    <location>
        <begin position="329"/>
        <end position="348"/>
    </location>
</feature>
<organism evidence="2 3">
    <name type="scientific">Aromia moschata</name>
    <dbReference type="NCBI Taxonomy" id="1265417"/>
    <lineage>
        <taxon>Eukaryota</taxon>
        <taxon>Metazoa</taxon>
        <taxon>Ecdysozoa</taxon>
        <taxon>Arthropoda</taxon>
        <taxon>Hexapoda</taxon>
        <taxon>Insecta</taxon>
        <taxon>Pterygota</taxon>
        <taxon>Neoptera</taxon>
        <taxon>Endopterygota</taxon>
        <taxon>Coleoptera</taxon>
        <taxon>Polyphaga</taxon>
        <taxon>Cucujiformia</taxon>
        <taxon>Chrysomeloidea</taxon>
        <taxon>Cerambycidae</taxon>
        <taxon>Cerambycinae</taxon>
        <taxon>Callichromatini</taxon>
        <taxon>Aromia</taxon>
    </lineage>
</organism>
<feature type="region of interest" description="Disordered" evidence="1">
    <location>
        <begin position="279"/>
        <end position="312"/>
    </location>
</feature>
<name>A0AAV8ZAZ0_9CUCU</name>
<feature type="compositionally biased region" description="Polar residues" evidence="1">
    <location>
        <begin position="338"/>
        <end position="348"/>
    </location>
</feature>
<evidence type="ECO:0000256" key="1">
    <source>
        <dbReference type="SAM" id="MobiDB-lite"/>
    </source>
</evidence>
<evidence type="ECO:0000313" key="2">
    <source>
        <dbReference type="EMBL" id="KAJ8961111.1"/>
    </source>
</evidence>
<feature type="compositionally biased region" description="Acidic residues" evidence="1">
    <location>
        <begin position="144"/>
        <end position="158"/>
    </location>
</feature>
<reference evidence="2" key="1">
    <citation type="journal article" date="2023" name="Insect Mol. Biol.">
        <title>Genome sequencing provides insights into the evolution of gene families encoding plant cell wall-degrading enzymes in longhorned beetles.</title>
        <authorList>
            <person name="Shin N.R."/>
            <person name="Okamura Y."/>
            <person name="Kirsch R."/>
            <person name="Pauchet Y."/>
        </authorList>
    </citation>
    <scope>NUCLEOTIDE SEQUENCE</scope>
    <source>
        <strain evidence="2">AMC_N1</strain>
    </source>
</reference>
<proteinExistence type="predicted"/>
<protein>
    <submittedName>
        <fullName evidence="2">Uncharacterized protein</fullName>
    </submittedName>
</protein>
<feature type="region of interest" description="Disordered" evidence="1">
    <location>
        <begin position="110"/>
        <end position="180"/>
    </location>
</feature>
<comment type="caution">
    <text evidence="2">The sequence shown here is derived from an EMBL/GenBank/DDBJ whole genome shotgun (WGS) entry which is preliminary data.</text>
</comment>
<dbReference type="Proteomes" id="UP001162162">
    <property type="component" value="Unassembled WGS sequence"/>
</dbReference>
<gene>
    <name evidence="2" type="ORF">NQ318_008788</name>
</gene>
<dbReference type="EMBL" id="JAPWTK010000006">
    <property type="protein sequence ID" value="KAJ8961111.1"/>
    <property type="molecule type" value="Genomic_DNA"/>
</dbReference>
<evidence type="ECO:0000313" key="3">
    <source>
        <dbReference type="Proteomes" id="UP001162162"/>
    </source>
</evidence>